<protein>
    <submittedName>
        <fullName evidence="1">Uncharacterized protein</fullName>
    </submittedName>
</protein>
<organism evidence="1 2">
    <name type="scientific">Trichocladium antarcticum</name>
    <dbReference type="NCBI Taxonomy" id="1450529"/>
    <lineage>
        <taxon>Eukaryota</taxon>
        <taxon>Fungi</taxon>
        <taxon>Dikarya</taxon>
        <taxon>Ascomycota</taxon>
        <taxon>Pezizomycotina</taxon>
        <taxon>Sordariomycetes</taxon>
        <taxon>Sordariomycetidae</taxon>
        <taxon>Sordariales</taxon>
        <taxon>Chaetomiaceae</taxon>
        <taxon>Trichocladium</taxon>
    </lineage>
</organism>
<dbReference type="PROSITE" id="PS51257">
    <property type="entry name" value="PROKAR_LIPOPROTEIN"/>
    <property type="match status" value="1"/>
</dbReference>
<reference evidence="1" key="1">
    <citation type="journal article" date="2023" name="Mol. Phylogenet. Evol.">
        <title>Genome-scale phylogeny and comparative genomics of the fungal order Sordariales.</title>
        <authorList>
            <person name="Hensen N."/>
            <person name="Bonometti L."/>
            <person name="Westerberg I."/>
            <person name="Brannstrom I.O."/>
            <person name="Guillou S."/>
            <person name="Cros-Aarteil S."/>
            <person name="Calhoun S."/>
            <person name="Haridas S."/>
            <person name="Kuo A."/>
            <person name="Mondo S."/>
            <person name="Pangilinan J."/>
            <person name="Riley R."/>
            <person name="LaButti K."/>
            <person name="Andreopoulos B."/>
            <person name="Lipzen A."/>
            <person name="Chen C."/>
            <person name="Yan M."/>
            <person name="Daum C."/>
            <person name="Ng V."/>
            <person name="Clum A."/>
            <person name="Steindorff A."/>
            <person name="Ohm R.A."/>
            <person name="Martin F."/>
            <person name="Silar P."/>
            <person name="Natvig D.O."/>
            <person name="Lalanne C."/>
            <person name="Gautier V."/>
            <person name="Ament-Velasquez S.L."/>
            <person name="Kruys A."/>
            <person name="Hutchinson M.I."/>
            <person name="Powell A.J."/>
            <person name="Barry K."/>
            <person name="Miller A.N."/>
            <person name="Grigoriev I.V."/>
            <person name="Debuchy R."/>
            <person name="Gladieux P."/>
            <person name="Hiltunen Thoren M."/>
            <person name="Johannesson H."/>
        </authorList>
    </citation>
    <scope>NUCLEOTIDE SEQUENCE</scope>
    <source>
        <strain evidence="1">CBS 123565</strain>
    </source>
</reference>
<accession>A0AAN6URF3</accession>
<keyword evidence="2" id="KW-1185">Reference proteome</keyword>
<gene>
    <name evidence="1" type="ORF">BT67DRAFT_122865</name>
</gene>
<name>A0AAN6URF3_9PEZI</name>
<dbReference type="Proteomes" id="UP001304895">
    <property type="component" value="Unassembled WGS sequence"/>
</dbReference>
<dbReference type="AlphaFoldDB" id="A0AAN6URF3"/>
<evidence type="ECO:0000313" key="2">
    <source>
        <dbReference type="Proteomes" id="UP001304895"/>
    </source>
</evidence>
<proteinExistence type="predicted"/>
<reference evidence="1" key="2">
    <citation type="submission" date="2023-05" db="EMBL/GenBank/DDBJ databases">
        <authorList>
            <consortium name="Lawrence Berkeley National Laboratory"/>
            <person name="Steindorff A."/>
            <person name="Hensen N."/>
            <person name="Bonometti L."/>
            <person name="Westerberg I."/>
            <person name="Brannstrom I.O."/>
            <person name="Guillou S."/>
            <person name="Cros-Aarteil S."/>
            <person name="Calhoun S."/>
            <person name="Haridas S."/>
            <person name="Kuo A."/>
            <person name="Mondo S."/>
            <person name="Pangilinan J."/>
            <person name="Riley R."/>
            <person name="Labutti K."/>
            <person name="Andreopoulos B."/>
            <person name="Lipzen A."/>
            <person name="Chen C."/>
            <person name="Yanf M."/>
            <person name="Daum C."/>
            <person name="Ng V."/>
            <person name="Clum A."/>
            <person name="Ohm R."/>
            <person name="Martin F."/>
            <person name="Silar P."/>
            <person name="Natvig D."/>
            <person name="Lalanne C."/>
            <person name="Gautier V."/>
            <person name="Ament-Velasquez S.L."/>
            <person name="Kruys A."/>
            <person name="Hutchinson M.I."/>
            <person name="Powell A.J."/>
            <person name="Barry K."/>
            <person name="Miller A.N."/>
            <person name="Grigoriev I.V."/>
            <person name="Debuchy R."/>
            <person name="Gladieux P."/>
            <person name="Thoren M.H."/>
            <person name="Johannesson H."/>
        </authorList>
    </citation>
    <scope>NUCLEOTIDE SEQUENCE</scope>
    <source>
        <strain evidence="1">CBS 123565</strain>
    </source>
</reference>
<sequence length="102" mass="11295">MPVRPRSLLVKGTQSTLTATACRAPIHDAALAMGQRGLPTDRVGLLVVCRTSKPLLWLNPYLSIATWPLVLKLGPNQHAVICLQSYPPRKHGNIPPRFYMKD</sequence>
<dbReference type="EMBL" id="MU853402">
    <property type="protein sequence ID" value="KAK4137822.1"/>
    <property type="molecule type" value="Genomic_DNA"/>
</dbReference>
<comment type="caution">
    <text evidence="1">The sequence shown here is derived from an EMBL/GenBank/DDBJ whole genome shotgun (WGS) entry which is preliminary data.</text>
</comment>
<evidence type="ECO:0000313" key="1">
    <source>
        <dbReference type="EMBL" id="KAK4137822.1"/>
    </source>
</evidence>